<proteinExistence type="predicted"/>
<evidence type="ECO:0000313" key="2">
    <source>
        <dbReference type="Proteomes" id="UP000735302"/>
    </source>
</evidence>
<organism evidence="1 2">
    <name type="scientific">Plakobranchus ocellatus</name>
    <dbReference type="NCBI Taxonomy" id="259542"/>
    <lineage>
        <taxon>Eukaryota</taxon>
        <taxon>Metazoa</taxon>
        <taxon>Spiralia</taxon>
        <taxon>Lophotrochozoa</taxon>
        <taxon>Mollusca</taxon>
        <taxon>Gastropoda</taxon>
        <taxon>Heterobranchia</taxon>
        <taxon>Euthyneura</taxon>
        <taxon>Panpulmonata</taxon>
        <taxon>Sacoglossa</taxon>
        <taxon>Placobranchoidea</taxon>
        <taxon>Plakobranchidae</taxon>
        <taxon>Plakobranchus</taxon>
    </lineage>
</organism>
<dbReference type="AlphaFoldDB" id="A0AAV4DR24"/>
<dbReference type="Proteomes" id="UP000735302">
    <property type="component" value="Unassembled WGS sequence"/>
</dbReference>
<accession>A0AAV4DR24</accession>
<dbReference type="EMBL" id="BLXT01008205">
    <property type="protein sequence ID" value="GFO46737.1"/>
    <property type="molecule type" value="Genomic_DNA"/>
</dbReference>
<gene>
    <name evidence="1" type="ORF">PoB_007324200</name>
</gene>
<name>A0AAV4DR24_9GAST</name>
<keyword evidence="2" id="KW-1185">Reference proteome</keyword>
<comment type="caution">
    <text evidence="1">The sequence shown here is derived from an EMBL/GenBank/DDBJ whole genome shotgun (WGS) entry which is preliminary data.</text>
</comment>
<sequence length="81" mass="8937">MHTLLLSKHQGNLPVSPGDLFQDIYCHMEKKLLEDKVFSGLPRCTWGTKVSSEKALPQSLALSGKHIQVDTKAMGSVAQIF</sequence>
<reference evidence="1 2" key="1">
    <citation type="journal article" date="2021" name="Elife">
        <title>Chloroplast acquisition without the gene transfer in kleptoplastic sea slugs, Plakobranchus ocellatus.</title>
        <authorList>
            <person name="Maeda T."/>
            <person name="Takahashi S."/>
            <person name="Yoshida T."/>
            <person name="Shimamura S."/>
            <person name="Takaki Y."/>
            <person name="Nagai Y."/>
            <person name="Toyoda A."/>
            <person name="Suzuki Y."/>
            <person name="Arimoto A."/>
            <person name="Ishii H."/>
            <person name="Satoh N."/>
            <person name="Nishiyama T."/>
            <person name="Hasebe M."/>
            <person name="Maruyama T."/>
            <person name="Minagawa J."/>
            <person name="Obokata J."/>
            <person name="Shigenobu S."/>
        </authorList>
    </citation>
    <scope>NUCLEOTIDE SEQUENCE [LARGE SCALE GENOMIC DNA]</scope>
</reference>
<evidence type="ECO:0000313" key="1">
    <source>
        <dbReference type="EMBL" id="GFO46737.1"/>
    </source>
</evidence>
<protein>
    <submittedName>
        <fullName evidence="1">Uncharacterized protein</fullName>
    </submittedName>
</protein>